<dbReference type="InterPro" id="IPR011991">
    <property type="entry name" value="ArsR-like_HTH"/>
</dbReference>
<dbReference type="AlphaFoldDB" id="A0A0F9NMT2"/>
<protein>
    <recommendedName>
        <fullName evidence="2">HTH arsR-type domain-containing protein</fullName>
    </recommendedName>
</protein>
<evidence type="ECO:0000313" key="3">
    <source>
        <dbReference type="EMBL" id="KKN20780.1"/>
    </source>
</evidence>
<dbReference type="EMBL" id="LAZR01003209">
    <property type="protein sequence ID" value="KKN20780.1"/>
    <property type="molecule type" value="Genomic_DNA"/>
</dbReference>
<dbReference type="InterPro" id="IPR036388">
    <property type="entry name" value="WH-like_DNA-bd_sf"/>
</dbReference>
<dbReference type="SUPFAM" id="SSF46785">
    <property type="entry name" value="Winged helix' DNA-binding domain"/>
    <property type="match status" value="1"/>
</dbReference>
<dbReference type="SMART" id="SM00418">
    <property type="entry name" value="HTH_ARSR"/>
    <property type="match status" value="1"/>
</dbReference>
<sequence length="247" mass="29209">MINIDTLLEILGNPTRRIILAKLAKVPHAASGLARSLGISRQAVHQQLEILNTNKIIERISDEKRGVKYRIKSTLSVRIDIMPDFYDIKYNISEVDEKATGINLKAIGCEVDYKNIKSPNNKIRFIGEKIKNIEDNIKGLEQKRKILLSNKECFIRELKKIMAKQYEKKLRHEQPDLEKEIFYTMFFNTDRYFKRINIDSLLDDMFFSGMNVIKRDMEKIQIDHLLRDLSKFMDFLREDEDDWFFDI</sequence>
<keyword evidence="1" id="KW-0175">Coiled coil</keyword>
<dbReference type="InterPro" id="IPR036390">
    <property type="entry name" value="WH_DNA-bd_sf"/>
</dbReference>
<evidence type="ECO:0000256" key="1">
    <source>
        <dbReference type="SAM" id="Coils"/>
    </source>
</evidence>
<gene>
    <name evidence="3" type="ORF">LCGC14_0932110</name>
</gene>
<reference evidence="3" key="1">
    <citation type="journal article" date="2015" name="Nature">
        <title>Complex archaea that bridge the gap between prokaryotes and eukaryotes.</title>
        <authorList>
            <person name="Spang A."/>
            <person name="Saw J.H."/>
            <person name="Jorgensen S.L."/>
            <person name="Zaremba-Niedzwiedzka K."/>
            <person name="Martijn J."/>
            <person name="Lind A.E."/>
            <person name="van Eijk R."/>
            <person name="Schleper C."/>
            <person name="Guy L."/>
            <person name="Ettema T.J."/>
        </authorList>
    </citation>
    <scope>NUCLEOTIDE SEQUENCE</scope>
</reference>
<dbReference type="InterPro" id="IPR001845">
    <property type="entry name" value="HTH_ArsR_DNA-bd_dom"/>
</dbReference>
<dbReference type="CDD" id="cd00090">
    <property type="entry name" value="HTH_ARSR"/>
    <property type="match status" value="1"/>
</dbReference>
<dbReference type="PANTHER" id="PTHR38600:SF1">
    <property type="entry name" value="TRANSCRIPTIONAL REGULATORY PROTEIN"/>
    <property type="match status" value="1"/>
</dbReference>
<dbReference type="Gene3D" id="1.10.10.10">
    <property type="entry name" value="Winged helix-like DNA-binding domain superfamily/Winged helix DNA-binding domain"/>
    <property type="match status" value="1"/>
</dbReference>
<evidence type="ECO:0000259" key="2">
    <source>
        <dbReference type="SMART" id="SM00418"/>
    </source>
</evidence>
<comment type="caution">
    <text evidence="3">The sequence shown here is derived from an EMBL/GenBank/DDBJ whole genome shotgun (WGS) entry which is preliminary data.</text>
</comment>
<proteinExistence type="predicted"/>
<feature type="coiled-coil region" evidence="1">
    <location>
        <begin position="123"/>
        <end position="150"/>
    </location>
</feature>
<dbReference type="Pfam" id="PF12840">
    <property type="entry name" value="HTH_20"/>
    <property type="match status" value="1"/>
</dbReference>
<dbReference type="PANTHER" id="PTHR38600">
    <property type="entry name" value="TRANSCRIPTIONAL REGULATORY PROTEIN"/>
    <property type="match status" value="1"/>
</dbReference>
<accession>A0A0F9NMT2</accession>
<feature type="domain" description="HTH arsR-type" evidence="2">
    <location>
        <begin position="6"/>
        <end position="87"/>
    </location>
</feature>
<dbReference type="GO" id="GO:0003700">
    <property type="term" value="F:DNA-binding transcription factor activity"/>
    <property type="evidence" value="ECO:0007669"/>
    <property type="project" value="InterPro"/>
</dbReference>
<organism evidence="3">
    <name type="scientific">marine sediment metagenome</name>
    <dbReference type="NCBI Taxonomy" id="412755"/>
    <lineage>
        <taxon>unclassified sequences</taxon>
        <taxon>metagenomes</taxon>
        <taxon>ecological metagenomes</taxon>
    </lineage>
</organism>
<name>A0A0F9NMT2_9ZZZZ</name>